<gene>
    <name evidence="2" type="ORF">AAAX94_06525</name>
</gene>
<name>A0ABV1CM16_9FIRM</name>
<keyword evidence="1" id="KW-0812">Transmembrane</keyword>
<keyword evidence="3" id="KW-1185">Reference proteome</keyword>
<organism evidence="2 3">
    <name type="scientific">Blautia acetigignens</name>
    <dbReference type="NCBI Taxonomy" id="2981783"/>
    <lineage>
        <taxon>Bacteria</taxon>
        <taxon>Bacillati</taxon>
        <taxon>Bacillota</taxon>
        <taxon>Clostridia</taxon>
        <taxon>Lachnospirales</taxon>
        <taxon>Lachnospiraceae</taxon>
        <taxon>Blautia</taxon>
    </lineage>
</organism>
<keyword evidence="1" id="KW-1133">Transmembrane helix</keyword>
<evidence type="ECO:0000313" key="2">
    <source>
        <dbReference type="EMBL" id="MEQ2412676.1"/>
    </source>
</evidence>
<reference evidence="2 3" key="1">
    <citation type="submission" date="2024-04" db="EMBL/GenBank/DDBJ databases">
        <title>Human intestinal bacterial collection.</title>
        <authorList>
            <person name="Pauvert C."/>
            <person name="Hitch T.C.A."/>
            <person name="Clavel T."/>
        </authorList>
    </citation>
    <scope>NUCLEOTIDE SEQUENCE [LARGE SCALE GENOMIC DNA]</scope>
    <source>
        <strain evidence="2 3">CLA-AA-H161</strain>
    </source>
</reference>
<evidence type="ECO:0000256" key="1">
    <source>
        <dbReference type="SAM" id="Phobius"/>
    </source>
</evidence>
<accession>A0ABV1CM16</accession>
<feature type="transmembrane region" description="Helical" evidence="1">
    <location>
        <begin position="21"/>
        <end position="40"/>
    </location>
</feature>
<keyword evidence="1" id="KW-0472">Membrane</keyword>
<dbReference type="Proteomes" id="UP001470752">
    <property type="component" value="Unassembled WGS sequence"/>
</dbReference>
<protein>
    <recommendedName>
        <fullName evidence="4">Alternate signal-mediated exported protein, CPF_0494 family</fullName>
    </recommendedName>
</protein>
<dbReference type="RefSeq" id="WP_117849852.1">
    <property type="nucleotide sequence ID" value="NZ_JBBNFW010000141.1"/>
</dbReference>
<evidence type="ECO:0008006" key="4">
    <source>
        <dbReference type="Google" id="ProtNLM"/>
    </source>
</evidence>
<dbReference type="EMBL" id="JBBNFW010000141">
    <property type="protein sequence ID" value="MEQ2412676.1"/>
    <property type="molecule type" value="Genomic_DNA"/>
</dbReference>
<proteinExistence type="predicted"/>
<sequence length="238" mass="27079">MNREYNSNKKKNSNKGKLLKSVIVLLAVIALIFGVTYAWFFNQMDMATLFTVQSPSDISILGPGGSEMASLDLKYTANEKVENKVTIRRVICVQSAAELHQLEIVHTTNMKDLTFNLYPASAVDDTMVNTTVTDGGFSYKYNPDHKISGKYINVNNMNNGYNYASASYHEKNYEEYKNVQSHAEPVYWLASNKLQVDKNNKVAVNETEMYRTYYVCEISWTETTKETDIFYILAQNAS</sequence>
<evidence type="ECO:0000313" key="3">
    <source>
        <dbReference type="Proteomes" id="UP001470752"/>
    </source>
</evidence>
<comment type="caution">
    <text evidence="2">The sequence shown here is derived from an EMBL/GenBank/DDBJ whole genome shotgun (WGS) entry which is preliminary data.</text>
</comment>